<sequence length="251" mass="29390">MFVARSFEHNKLRSEQLEYLNITIGKGDSSYKLKFPTGIKAFQKTWSQYVQDIEIDRLLKQKRNGFFVEIGGYDGLLIEANPYIYEKLVEKNRACYTVNCCVSANMSNMTFILADVYTGAAKLMRDTHRNFIKELGYKRGGVQHGENVQRKSIIKFMKSVQYDHVNLLGAIGMWRIDFFSLDVEGAELHILKSINLDKVYIDDFFIETNKSDLRRKSIIEFMERVNYDHVSKLKNGDIFRKRQYCMEYAQC</sequence>
<evidence type="ECO:0000259" key="1">
    <source>
        <dbReference type="Pfam" id="PF05050"/>
    </source>
</evidence>
<organism evidence="2 3">
    <name type="scientific">Mya arenaria</name>
    <name type="common">Soft-shell clam</name>
    <dbReference type="NCBI Taxonomy" id="6604"/>
    <lineage>
        <taxon>Eukaryota</taxon>
        <taxon>Metazoa</taxon>
        <taxon>Spiralia</taxon>
        <taxon>Lophotrochozoa</taxon>
        <taxon>Mollusca</taxon>
        <taxon>Bivalvia</taxon>
        <taxon>Autobranchia</taxon>
        <taxon>Heteroconchia</taxon>
        <taxon>Euheterodonta</taxon>
        <taxon>Imparidentia</taxon>
        <taxon>Neoheterodontei</taxon>
        <taxon>Myida</taxon>
        <taxon>Myoidea</taxon>
        <taxon>Myidae</taxon>
        <taxon>Mya</taxon>
    </lineage>
</organism>
<keyword evidence="3" id="KW-1185">Reference proteome</keyword>
<evidence type="ECO:0000313" key="2">
    <source>
        <dbReference type="EMBL" id="WAQ93956.1"/>
    </source>
</evidence>
<proteinExistence type="predicted"/>
<dbReference type="PANTHER" id="PTHR34009:SF2">
    <property type="entry name" value="PROTEIN STAR"/>
    <property type="match status" value="1"/>
</dbReference>
<feature type="domain" description="Methyltransferase FkbM" evidence="1">
    <location>
        <begin position="72"/>
        <end position="224"/>
    </location>
</feature>
<protein>
    <recommendedName>
        <fullName evidence="1">Methyltransferase FkbM domain-containing protein</fullName>
    </recommendedName>
</protein>
<dbReference type="Gene3D" id="3.40.50.150">
    <property type="entry name" value="Vaccinia Virus protein VP39"/>
    <property type="match status" value="1"/>
</dbReference>
<dbReference type="PANTHER" id="PTHR34009">
    <property type="entry name" value="PROTEIN STAR"/>
    <property type="match status" value="1"/>
</dbReference>
<dbReference type="InterPro" id="IPR053202">
    <property type="entry name" value="EGF_Rcpt_Signaling_Reg"/>
</dbReference>
<dbReference type="Proteomes" id="UP001164746">
    <property type="component" value="Chromosome 1"/>
</dbReference>
<dbReference type="SUPFAM" id="SSF53335">
    <property type="entry name" value="S-adenosyl-L-methionine-dependent methyltransferases"/>
    <property type="match status" value="1"/>
</dbReference>
<name>A0ABY7DA41_MYAAR</name>
<dbReference type="Pfam" id="PF05050">
    <property type="entry name" value="Methyltransf_21"/>
    <property type="match status" value="1"/>
</dbReference>
<dbReference type="InterPro" id="IPR006342">
    <property type="entry name" value="FkbM_mtfrase"/>
</dbReference>
<accession>A0ABY7DA41</accession>
<reference evidence="2" key="1">
    <citation type="submission" date="2022-11" db="EMBL/GenBank/DDBJ databases">
        <title>Centuries of genome instability and evolution in soft-shell clam transmissible cancer (bioRxiv).</title>
        <authorList>
            <person name="Hart S.F.M."/>
            <person name="Yonemitsu M.A."/>
            <person name="Giersch R.M."/>
            <person name="Beal B.F."/>
            <person name="Arriagada G."/>
            <person name="Davis B.W."/>
            <person name="Ostrander E.A."/>
            <person name="Goff S.P."/>
            <person name="Metzger M.J."/>
        </authorList>
    </citation>
    <scope>NUCLEOTIDE SEQUENCE</scope>
    <source>
        <strain evidence="2">MELC-2E11</strain>
        <tissue evidence="2">Siphon/mantle</tissue>
    </source>
</reference>
<evidence type="ECO:0000313" key="3">
    <source>
        <dbReference type="Proteomes" id="UP001164746"/>
    </source>
</evidence>
<dbReference type="EMBL" id="CP111012">
    <property type="protein sequence ID" value="WAQ93956.1"/>
    <property type="molecule type" value="Genomic_DNA"/>
</dbReference>
<dbReference type="InterPro" id="IPR029063">
    <property type="entry name" value="SAM-dependent_MTases_sf"/>
</dbReference>
<gene>
    <name evidence="2" type="ORF">MAR_006427</name>
</gene>